<evidence type="ECO:0000256" key="1">
    <source>
        <dbReference type="ARBA" id="ARBA00038357"/>
    </source>
</evidence>
<dbReference type="AlphaFoldDB" id="A0A9X6NKJ5"/>
<comment type="similarity">
    <text evidence="1">Belongs to the cytochrome b5 family. MAPR subfamily.</text>
</comment>
<dbReference type="Proteomes" id="UP000192578">
    <property type="component" value="Unassembled WGS sequence"/>
</dbReference>
<dbReference type="Pfam" id="PF00173">
    <property type="entry name" value="Cyt-b5"/>
    <property type="match status" value="1"/>
</dbReference>
<dbReference type="PANTHER" id="PTHR10281">
    <property type="entry name" value="MEMBRANE-ASSOCIATED PROGESTERONE RECEPTOR COMPONENT-RELATED"/>
    <property type="match status" value="1"/>
</dbReference>
<dbReference type="SMART" id="SM01117">
    <property type="entry name" value="Cyt-b5"/>
    <property type="match status" value="1"/>
</dbReference>
<dbReference type="GO" id="GO:0016020">
    <property type="term" value="C:membrane"/>
    <property type="evidence" value="ECO:0007669"/>
    <property type="project" value="TreeGrafter"/>
</dbReference>
<dbReference type="GO" id="GO:0005783">
    <property type="term" value="C:endoplasmic reticulum"/>
    <property type="evidence" value="ECO:0007669"/>
    <property type="project" value="TreeGrafter"/>
</dbReference>
<organism evidence="4 5">
    <name type="scientific">Hypsibius exemplaris</name>
    <name type="common">Freshwater tardigrade</name>
    <dbReference type="NCBI Taxonomy" id="2072580"/>
    <lineage>
        <taxon>Eukaryota</taxon>
        <taxon>Metazoa</taxon>
        <taxon>Ecdysozoa</taxon>
        <taxon>Tardigrada</taxon>
        <taxon>Eutardigrada</taxon>
        <taxon>Parachela</taxon>
        <taxon>Hypsibioidea</taxon>
        <taxon>Hypsibiidae</taxon>
        <taxon>Hypsibius</taxon>
    </lineage>
</organism>
<name>A0A9X6NKJ5_HYPEX</name>
<feature type="region of interest" description="Disordered" evidence="2">
    <location>
        <begin position="1"/>
        <end position="30"/>
    </location>
</feature>
<dbReference type="Gene3D" id="3.10.120.10">
    <property type="entry name" value="Cytochrome b5-like heme/steroid binding domain"/>
    <property type="match status" value="1"/>
</dbReference>
<evidence type="ECO:0000256" key="2">
    <source>
        <dbReference type="SAM" id="MobiDB-lite"/>
    </source>
</evidence>
<comment type="caution">
    <text evidence="4">The sequence shown here is derived from an EMBL/GenBank/DDBJ whole genome shotgun (WGS) entry which is preliminary data.</text>
</comment>
<gene>
    <name evidence="4" type="ORF">BV898_16640</name>
</gene>
<evidence type="ECO:0000259" key="3">
    <source>
        <dbReference type="SMART" id="SM01117"/>
    </source>
</evidence>
<dbReference type="InterPro" id="IPR050577">
    <property type="entry name" value="MAPR/NEUFC/NENF-like"/>
</dbReference>
<feature type="domain" description="Cytochrome b5 heme-binding" evidence="3">
    <location>
        <begin position="89"/>
        <end position="189"/>
    </location>
</feature>
<dbReference type="FunFam" id="3.10.120.10:FF:000003">
    <property type="entry name" value="membrane-associated progesterone receptor component 1"/>
    <property type="match status" value="1"/>
</dbReference>
<accession>A0A9X6NKJ5</accession>
<dbReference type="OrthoDB" id="547796at2759"/>
<keyword evidence="5" id="KW-1185">Reference proteome</keyword>
<dbReference type="InterPro" id="IPR036400">
    <property type="entry name" value="Cyt_B5-like_heme/steroid_sf"/>
</dbReference>
<dbReference type="SUPFAM" id="SSF55856">
    <property type="entry name" value="Cytochrome b5-like heme/steroid binding domain"/>
    <property type="match status" value="1"/>
</dbReference>
<protein>
    <submittedName>
        <fullName evidence="4">Membrane-associated progesterone receptor component 2</fullName>
    </submittedName>
</protein>
<dbReference type="EMBL" id="MTYJ01000255">
    <property type="protein sequence ID" value="OWA52181.1"/>
    <property type="molecule type" value="Genomic_DNA"/>
</dbReference>
<dbReference type="PANTHER" id="PTHR10281:SF106">
    <property type="entry name" value="IP06960P-RELATED"/>
    <property type="match status" value="1"/>
</dbReference>
<keyword evidence="4" id="KW-0675">Receptor</keyword>
<feature type="region of interest" description="Disordered" evidence="2">
    <location>
        <begin position="201"/>
        <end position="229"/>
    </location>
</feature>
<dbReference type="InterPro" id="IPR001199">
    <property type="entry name" value="Cyt_B5-like_heme/steroid-bd"/>
</dbReference>
<evidence type="ECO:0000313" key="5">
    <source>
        <dbReference type="Proteomes" id="UP000192578"/>
    </source>
</evidence>
<evidence type="ECO:0000313" key="4">
    <source>
        <dbReference type="EMBL" id="OWA52181.1"/>
    </source>
</evidence>
<sequence length="229" mass="25092">MAERNPSPAADAERNPSPAADAEKHDGSSEGVTEGILAALQELVSNPLNLVLLSISFYLLYKIYKDYFKKEEPRVPRPPPLPKMVKRDFTLQELRPYDGSPTAPEGRVLIAVNGKVFDVTRGKGFYGPGGPYDVFAGRDGSRGLGTFALDAPASDAYDDLSDLTIDQMNQVREWEAQFEEKYDLVGRLLKPGEVAHDYALDEEESAAEETATIVRDASPKTSPAAKKTE</sequence>
<proteinExistence type="inferred from homology"/>
<reference evidence="5" key="1">
    <citation type="submission" date="2017-01" db="EMBL/GenBank/DDBJ databases">
        <title>Comparative genomics of anhydrobiosis in the tardigrade Hypsibius dujardini.</title>
        <authorList>
            <person name="Yoshida Y."/>
            <person name="Koutsovoulos G."/>
            <person name="Laetsch D."/>
            <person name="Stevens L."/>
            <person name="Kumar S."/>
            <person name="Horikawa D."/>
            <person name="Ishino K."/>
            <person name="Komine S."/>
            <person name="Tomita M."/>
            <person name="Blaxter M."/>
            <person name="Arakawa K."/>
        </authorList>
    </citation>
    <scope>NUCLEOTIDE SEQUENCE [LARGE SCALE GENOMIC DNA]</scope>
    <source>
        <strain evidence="5">Z151</strain>
    </source>
</reference>